<comment type="subcellular location">
    <subcellularLocation>
        <location evidence="8">Cytoplasm</location>
    </subcellularLocation>
</comment>
<keyword evidence="6 8" id="KW-0711">Selenium</keyword>
<comment type="function">
    <text evidence="8">Converts seryl-tRNA(Sec) to selenocysteinyl-tRNA(Sec) required for selenoprotein biosynthesis.</text>
</comment>
<accession>A0ABR5SGM0</accession>
<dbReference type="Pfam" id="PF12390">
    <property type="entry name" value="Se-cys_synth_N"/>
    <property type="match status" value="1"/>
</dbReference>
<gene>
    <name evidence="8 10" type="primary">selA</name>
    <name evidence="10" type="ORF">ASN18_1211</name>
</gene>
<dbReference type="Pfam" id="PF03841">
    <property type="entry name" value="SelA"/>
    <property type="match status" value="1"/>
</dbReference>
<dbReference type="InterPro" id="IPR004534">
    <property type="entry name" value="SelA_trans"/>
</dbReference>
<comment type="pathway">
    <text evidence="8">Aminoacyl-tRNA biosynthesis; selenocysteinyl-tRNA(Sec) biosynthesis; selenocysteinyl-tRNA(Sec) from L-seryl-tRNA(Sec) (bacterial route): step 1/1.</text>
</comment>
<evidence type="ECO:0000256" key="3">
    <source>
        <dbReference type="ARBA" id="ARBA00022679"/>
    </source>
</evidence>
<dbReference type="GO" id="GO:0004125">
    <property type="term" value="F:L-seryl-tRNA(Sec) selenium transferase activity"/>
    <property type="evidence" value="ECO:0007669"/>
    <property type="project" value="UniProtKB-EC"/>
</dbReference>
<dbReference type="InterPro" id="IPR015424">
    <property type="entry name" value="PyrdxlP-dep_Trfase"/>
</dbReference>
<evidence type="ECO:0000313" key="11">
    <source>
        <dbReference type="Proteomes" id="UP000060487"/>
    </source>
</evidence>
<dbReference type="NCBIfam" id="TIGR00474">
    <property type="entry name" value="selA"/>
    <property type="match status" value="1"/>
</dbReference>
<sequence>MSDDINKAKSAILRNIPSIDSLLKIPKAIKWLKEYPRNLVLKALRDAVDTKRTELLSGEAHSVTLNSLISLANDRLTAHTSFSLRPVINATGIVIHTNLGRAPLCKSAIDNAAAIAAGYSTLEYDLKSGRRGKRYTHVQSILKDLTTAEDAFVVNNNAAAVFLCLIAIAKGKEVIISRGELVEIGGSFRIPDIMAHTGARLIEIGTTNKTHLYDYERAITDNTGVILKVHRSNFQITGFTEEVGIDEVTALARKSNITAMYDLGSGCLADLLPYRMHDEPVVKNIVKKGVDIITFSADKLLGGPQCGVIAGRHDLIEAVRTHPLARMVRVDKFAISALEATLMEYADADKSFKNIPVLKMLTEDIREIKKRAVRLASGIKGQTTGHMEVKMISDTSYAGGGSLPGHEFSTYAVVIKPEKQTVNELEARLRCSNPPVIARIKVDSLVLDARTIFDKEVKTIIDMSKSWCAT</sequence>
<evidence type="ECO:0000256" key="4">
    <source>
        <dbReference type="ARBA" id="ARBA00022898"/>
    </source>
</evidence>
<dbReference type="PANTHER" id="PTHR32328">
    <property type="entry name" value="L-SERYL-TRNA(SEC) SELENIUM TRANSFERASE"/>
    <property type="match status" value="1"/>
</dbReference>
<name>A0ABR5SGM0_9BACT</name>
<evidence type="ECO:0000256" key="8">
    <source>
        <dbReference type="HAMAP-Rule" id="MF_00423"/>
    </source>
</evidence>
<reference evidence="10 11" key="1">
    <citation type="submission" date="2015-11" db="EMBL/GenBank/DDBJ databases">
        <authorList>
            <person name="Lin W."/>
        </authorList>
    </citation>
    <scope>NUCLEOTIDE SEQUENCE [LARGE SCALE GENOMIC DNA]</scope>
    <source>
        <strain evidence="10 11">HCH-1</strain>
    </source>
</reference>
<dbReference type="EMBL" id="LNQR01000037">
    <property type="protein sequence ID" value="KWT89823.1"/>
    <property type="molecule type" value="Genomic_DNA"/>
</dbReference>
<dbReference type="Gene3D" id="3.90.1150.180">
    <property type="match status" value="1"/>
</dbReference>
<keyword evidence="4 8" id="KW-0663">Pyridoxal phosphate</keyword>
<evidence type="ECO:0000256" key="5">
    <source>
        <dbReference type="ARBA" id="ARBA00022917"/>
    </source>
</evidence>
<feature type="modified residue" description="N6-(pyridoxal phosphate)lysine" evidence="8">
    <location>
        <position position="299"/>
    </location>
</feature>
<dbReference type="SUPFAM" id="SSF53383">
    <property type="entry name" value="PLP-dependent transferases"/>
    <property type="match status" value="1"/>
</dbReference>
<dbReference type="InterPro" id="IPR025862">
    <property type="entry name" value="SelA_trans_N_dom"/>
</dbReference>
<dbReference type="Proteomes" id="UP000060487">
    <property type="component" value="Unassembled WGS sequence"/>
</dbReference>
<comment type="similarity">
    <text evidence="7 8">Belongs to the SelA family.</text>
</comment>
<dbReference type="PANTHER" id="PTHR32328:SF0">
    <property type="entry name" value="L-SERYL-TRNA(SEC) SELENIUM TRANSFERASE"/>
    <property type="match status" value="1"/>
</dbReference>
<keyword evidence="3 8" id="KW-0808">Transferase</keyword>
<evidence type="ECO:0000256" key="2">
    <source>
        <dbReference type="ARBA" id="ARBA00022490"/>
    </source>
</evidence>
<proteinExistence type="inferred from homology"/>
<comment type="cofactor">
    <cofactor evidence="1 8">
        <name>pyridoxal 5'-phosphate</name>
        <dbReference type="ChEBI" id="CHEBI:597326"/>
    </cofactor>
</comment>
<evidence type="ECO:0000313" key="10">
    <source>
        <dbReference type="EMBL" id="KWT89823.1"/>
    </source>
</evidence>
<dbReference type="HAMAP" id="MF_00423">
    <property type="entry name" value="SelA"/>
    <property type="match status" value="1"/>
</dbReference>
<protein>
    <recommendedName>
        <fullName evidence="8">L-seryl-tRNA(Sec) selenium transferase</fullName>
        <ecNumber evidence="8">2.9.1.1</ecNumber>
    </recommendedName>
    <alternativeName>
        <fullName evidence="8">Selenocysteine synthase</fullName>
        <shortName evidence="8">Sec synthase</shortName>
    </alternativeName>
    <alternativeName>
        <fullName evidence="8">Selenocysteinyl-tRNA(Sec) synthase</fullName>
    </alternativeName>
</protein>
<comment type="caution">
    <text evidence="10">The sequence shown here is derived from an EMBL/GenBank/DDBJ whole genome shotgun (WGS) entry which is preliminary data.</text>
</comment>
<keyword evidence="11" id="KW-1185">Reference proteome</keyword>
<dbReference type="InterPro" id="IPR018319">
    <property type="entry name" value="SelA-like"/>
</dbReference>
<keyword evidence="2 8" id="KW-0963">Cytoplasm</keyword>
<evidence type="ECO:0000256" key="7">
    <source>
        <dbReference type="ARBA" id="ARBA00044507"/>
    </source>
</evidence>
<evidence type="ECO:0000256" key="1">
    <source>
        <dbReference type="ARBA" id="ARBA00001933"/>
    </source>
</evidence>
<comment type="catalytic activity">
    <reaction evidence="8">
        <text>L-seryl-tRNA(Sec) + selenophosphate + H(+) = L-selenocysteinyl-tRNA(Sec) + phosphate</text>
        <dbReference type="Rhea" id="RHEA:22728"/>
        <dbReference type="Rhea" id="RHEA-COMP:9742"/>
        <dbReference type="Rhea" id="RHEA-COMP:9743"/>
        <dbReference type="ChEBI" id="CHEBI:15378"/>
        <dbReference type="ChEBI" id="CHEBI:16144"/>
        <dbReference type="ChEBI" id="CHEBI:43474"/>
        <dbReference type="ChEBI" id="CHEBI:78533"/>
        <dbReference type="ChEBI" id="CHEBI:78573"/>
        <dbReference type="EC" id="2.9.1.1"/>
    </reaction>
</comment>
<keyword evidence="5 8" id="KW-0648">Protein biosynthesis</keyword>
<dbReference type="RefSeq" id="WP_236861559.1">
    <property type="nucleotide sequence ID" value="NZ_LNQR01000037.1"/>
</dbReference>
<dbReference type="InterPro" id="IPR015421">
    <property type="entry name" value="PyrdxlP-dep_Trfase_major"/>
</dbReference>
<organism evidence="10 11">
    <name type="scientific">Candidatus Magnetominusculus xianensis</name>
    <dbReference type="NCBI Taxonomy" id="1748249"/>
    <lineage>
        <taxon>Bacteria</taxon>
        <taxon>Pseudomonadati</taxon>
        <taxon>Nitrospirota</taxon>
        <taxon>Nitrospiria</taxon>
        <taxon>Nitrospirales</taxon>
        <taxon>Nitrospiraceae</taxon>
        <taxon>Candidatus Magnetominusculus</taxon>
    </lineage>
</organism>
<feature type="domain" description="L-seryl-tRNA selenium transferase N-terminal" evidence="9">
    <location>
        <begin position="13"/>
        <end position="52"/>
    </location>
</feature>
<evidence type="ECO:0000259" key="9">
    <source>
        <dbReference type="Pfam" id="PF12390"/>
    </source>
</evidence>
<evidence type="ECO:0000256" key="6">
    <source>
        <dbReference type="ARBA" id="ARBA00023266"/>
    </source>
</evidence>
<dbReference type="Gene3D" id="3.40.640.10">
    <property type="entry name" value="Type I PLP-dependent aspartate aminotransferase-like (Major domain)"/>
    <property type="match status" value="1"/>
</dbReference>
<dbReference type="EC" id="2.9.1.1" evidence="8"/>